<evidence type="ECO:0000256" key="2">
    <source>
        <dbReference type="ARBA" id="ARBA00023125"/>
    </source>
</evidence>
<evidence type="ECO:0000259" key="5">
    <source>
        <dbReference type="PROSITE" id="PS50977"/>
    </source>
</evidence>
<proteinExistence type="predicted"/>
<keyword evidence="3" id="KW-0804">Transcription</keyword>
<gene>
    <name evidence="6" type="ORF">C1I63_18165</name>
</gene>
<evidence type="ECO:0000256" key="4">
    <source>
        <dbReference type="PROSITE-ProRule" id="PRU00335"/>
    </source>
</evidence>
<keyword evidence="7" id="KW-1185">Reference proteome</keyword>
<dbReference type="PRINTS" id="PR00455">
    <property type="entry name" value="HTHTETR"/>
</dbReference>
<evidence type="ECO:0000313" key="6">
    <source>
        <dbReference type="EMBL" id="PTL71175.1"/>
    </source>
</evidence>
<evidence type="ECO:0000256" key="1">
    <source>
        <dbReference type="ARBA" id="ARBA00023015"/>
    </source>
</evidence>
<protein>
    <recommendedName>
        <fullName evidence="5">HTH tetR-type domain-containing protein</fullName>
    </recommendedName>
</protein>
<evidence type="ECO:0000313" key="7">
    <source>
        <dbReference type="Proteomes" id="UP000241085"/>
    </source>
</evidence>
<dbReference type="InterPro" id="IPR009057">
    <property type="entry name" value="Homeodomain-like_sf"/>
</dbReference>
<dbReference type="PROSITE" id="PS50977">
    <property type="entry name" value="HTH_TETR_2"/>
    <property type="match status" value="1"/>
</dbReference>
<dbReference type="InterPro" id="IPR001647">
    <property type="entry name" value="HTH_TetR"/>
</dbReference>
<dbReference type="PANTHER" id="PTHR30055:SF234">
    <property type="entry name" value="HTH-TYPE TRANSCRIPTIONAL REGULATOR BETI"/>
    <property type="match status" value="1"/>
</dbReference>
<dbReference type="AlphaFoldDB" id="A0A2T4UNS0"/>
<dbReference type="GO" id="GO:0000976">
    <property type="term" value="F:transcription cis-regulatory region binding"/>
    <property type="evidence" value="ECO:0007669"/>
    <property type="project" value="TreeGrafter"/>
</dbReference>
<dbReference type="GO" id="GO:0003700">
    <property type="term" value="F:DNA-binding transcription factor activity"/>
    <property type="evidence" value="ECO:0007669"/>
    <property type="project" value="TreeGrafter"/>
</dbReference>
<feature type="DNA-binding region" description="H-T-H motif" evidence="4">
    <location>
        <begin position="36"/>
        <end position="55"/>
    </location>
</feature>
<keyword evidence="1" id="KW-0805">Transcription regulation</keyword>
<dbReference type="Gene3D" id="1.10.357.10">
    <property type="entry name" value="Tetracycline Repressor, domain 2"/>
    <property type="match status" value="1"/>
</dbReference>
<dbReference type="EMBL" id="PZPL01000002">
    <property type="protein sequence ID" value="PTL71175.1"/>
    <property type="molecule type" value="Genomic_DNA"/>
</dbReference>
<dbReference type="PANTHER" id="PTHR30055">
    <property type="entry name" value="HTH-TYPE TRANSCRIPTIONAL REGULATOR RUTR"/>
    <property type="match status" value="1"/>
</dbReference>
<sequence>MSSSGKRAPRIDATKNREQLVAAARRVFAESGPDAPLEDVAQAASVSRTTLYRNFRTREQLIATLLEENVTEIEKHAAALHGSSRGIVLLFDFVLDQQSVNGALVRVLVRADEAPLLALSRRTREAFGPLLVTGLRDGTIHADVQMDDVMLAFSMAAEAIAESARTGRRMDDRVRVLLHRALWRAER</sequence>
<evidence type="ECO:0000256" key="3">
    <source>
        <dbReference type="ARBA" id="ARBA00023163"/>
    </source>
</evidence>
<comment type="caution">
    <text evidence="6">The sequence shown here is derived from an EMBL/GenBank/DDBJ whole genome shotgun (WGS) entry which is preliminary data.</text>
</comment>
<keyword evidence="2 4" id="KW-0238">DNA-binding</keyword>
<organism evidence="6 7">
    <name type="scientific">Rathayibacter caricis DSM 15933</name>
    <dbReference type="NCBI Taxonomy" id="1328867"/>
    <lineage>
        <taxon>Bacteria</taxon>
        <taxon>Bacillati</taxon>
        <taxon>Actinomycetota</taxon>
        <taxon>Actinomycetes</taxon>
        <taxon>Micrococcales</taxon>
        <taxon>Microbacteriaceae</taxon>
        <taxon>Rathayibacter</taxon>
    </lineage>
</organism>
<dbReference type="Pfam" id="PF00440">
    <property type="entry name" value="TetR_N"/>
    <property type="match status" value="1"/>
</dbReference>
<accession>A0A2T4UNS0</accession>
<dbReference type="Proteomes" id="UP000241085">
    <property type="component" value="Unassembled WGS sequence"/>
</dbReference>
<name>A0A2T4UNS0_9MICO</name>
<dbReference type="InterPro" id="IPR050109">
    <property type="entry name" value="HTH-type_TetR-like_transc_reg"/>
</dbReference>
<dbReference type="SUPFAM" id="SSF46689">
    <property type="entry name" value="Homeodomain-like"/>
    <property type="match status" value="1"/>
</dbReference>
<reference evidence="6 7" key="1">
    <citation type="submission" date="2018-03" db="EMBL/GenBank/DDBJ databases">
        <title>Bacteriophage NCPPB3778 and a type I-E CRISPR drive the evolution of the US Biological Select Agent, Rathayibacter toxicus.</title>
        <authorList>
            <person name="Davis E.W.II."/>
            <person name="Tabima J.F."/>
            <person name="Weisberg A.J."/>
            <person name="Dantas Lopes L."/>
            <person name="Wiseman M.S."/>
            <person name="Wiseman M.S."/>
            <person name="Pupko T."/>
            <person name="Belcher M.S."/>
            <person name="Sechler A.J."/>
            <person name="Tancos M.A."/>
            <person name="Schroeder B.K."/>
            <person name="Murray T.D."/>
            <person name="Luster D.G."/>
            <person name="Schneider W.L."/>
            <person name="Rogers E."/>
            <person name="Andreote F.D."/>
            <person name="Grunwald N.J."/>
            <person name="Putnam M.L."/>
            <person name="Chang J.H."/>
        </authorList>
    </citation>
    <scope>NUCLEOTIDE SEQUENCE [LARGE SCALE GENOMIC DNA]</scope>
    <source>
        <strain evidence="6 7">DSM 15933</strain>
    </source>
</reference>
<dbReference type="RefSeq" id="WP_107575982.1">
    <property type="nucleotide sequence ID" value="NZ_PZPL01000002.1"/>
</dbReference>
<feature type="domain" description="HTH tetR-type" evidence="5">
    <location>
        <begin position="14"/>
        <end position="73"/>
    </location>
</feature>